<dbReference type="PANTHER" id="PTHR43044:SF1">
    <property type="entry name" value="QUINOL:CYTOCHROME C OXIDOREDUCTASE QUINONE-BINDING SUBUNIT 2"/>
    <property type="match status" value="1"/>
</dbReference>
<feature type="transmembrane region" description="Helical" evidence="1">
    <location>
        <begin position="93"/>
        <end position="113"/>
    </location>
</feature>
<feature type="transmembrane region" description="Helical" evidence="1">
    <location>
        <begin position="293"/>
        <end position="311"/>
    </location>
</feature>
<dbReference type="OrthoDB" id="140980at2"/>
<feature type="transmembrane region" description="Helical" evidence="1">
    <location>
        <begin position="177"/>
        <end position="197"/>
    </location>
</feature>
<gene>
    <name evidence="2" type="ORF">D1164_05090</name>
</gene>
<feature type="transmembrane region" description="Helical" evidence="1">
    <location>
        <begin position="52"/>
        <end position="72"/>
    </location>
</feature>
<keyword evidence="3" id="KW-1185">Reference proteome</keyword>
<proteinExistence type="predicted"/>
<sequence length="397" mass="46232">MMEKQNIPDAVPFKFGKKLKTWLGIAAAVGLIALLWGVFIAQLPASRIWANLWLNALMFLFLGLGALFFWTVNTLGESTWQINIQRIMESMGLTIPFAILFFVIAFPGLKHLFEWTHTEHLDEILQKKTAYLNMPFWLIRFVSYFALWTFFAFYLRKISVKNDFEPRDNFLKKLRSTSGWFIVIFAITSSTSAWDWLMSIDGHWFSTLYGWYIFSGMFVASISVIILISVAFKRFNIMPNINSEHLHDLGKYLFGFSIFWAYLWISQYLLIWYGNIPEETIYYVERVDNFNTLFYVNMTVNFLFPFLALMTRGAKRQPLYLSVIAIVVLIGHYIDLYLAIMPGAVGHEQAAIGLLEIGLPFFYLAAFLLLFLVFFEKAKPVPENHPYFIESSDYENI</sequence>
<dbReference type="AlphaFoldDB" id="A0A399D3S0"/>
<feature type="transmembrane region" description="Helical" evidence="1">
    <location>
        <begin position="209"/>
        <end position="232"/>
    </location>
</feature>
<feature type="transmembrane region" description="Helical" evidence="1">
    <location>
        <begin position="252"/>
        <end position="273"/>
    </location>
</feature>
<evidence type="ECO:0000256" key="1">
    <source>
        <dbReference type="SAM" id="Phobius"/>
    </source>
</evidence>
<keyword evidence="1" id="KW-0812">Transmembrane</keyword>
<name>A0A399D3S0_9BACT</name>
<reference evidence="2 3" key="1">
    <citation type="journal article" date="2015" name="Int. J. Syst. Evol. Microbiol.">
        <title>Mariniphaga sediminis sp. nov., isolated from coastal sediment.</title>
        <authorList>
            <person name="Wang F.Q."/>
            <person name="Shen Q.Y."/>
            <person name="Chen G.J."/>
            <person name="Du Z.J."/>
        </authorList>
    </citation>
    <scope>NUCLEOTIDE SEQUENCE [LARGE SCALE GENOMIC DNA]</scope>
    <source>
        <strain evidence="2 3">SY21</strain>
    </source>
</reference>
<evidence type="ECO:0000313" key="3">
    <source>
        <dbReference type="Proteomes" id="UP000266441"/>
    </source>
</evidence>
<keyword evidence="1" id="KW-0472">Membrane</keyword>
<keyword evidence="1" id="KW-1133">Transmembrane helix</keyword>
<organism evidence="2 3">
    <name type="scientific">Mariniphaga sediminis</name>
    <dbReference type="NCBI Taxonomy" id="1628158"/>
    <lineage>
        <taxon>Bacteria</taxon>
        <taxon>Pseudomonadati</taxon>
        <taxon>Bacteroidota</taxon>
        <taxon>Bacteroidia</taxon>
        <taxon>Marinilabiliales</taxon>
        <taxon>Prolixibacteraceae</taxon>
        <taxon>Mariniphaga</taxon>
    </lineage>
</organism>
<feature type="transmembrane region" description="Helical" evidence="1">
    <location>
        <begin position="352"/>
        <end position="375"/>
    </location>
</feature>
<dbReference type="RefSeq" id="WP_119348876.1">
    <property type="nucleotide sequence ID" value="NZ_QWET01000003.1"/>
</dbReference>
<protein>
    <submittedName>
        <fullName evidence="2">Quinol:cytochrome C oxidoreductase</fullName>
    </submittedName>
</protein>
<feature type="transmembrane region" description="Helical" evidence="1">
    <location>
        <begin position="137"/>
        <end position="156"/>
    </location>
</feature>
<comment type="caution">
    <text evidence="2">The sequence shown here is derived from an EMBL/GenBank/DDBJ whole genome shotgun (WGS) entry which is preliminary data.</text>
</comment>
<dbReference type="PANTHER" id="PTHR43044">
    <property type="match status" value="1"/>
</dbReference>
<feature type="transmembrane region" description="Helical" evidence="1">
    <location>
        <begin position="21"/>
        <end position="40"/>
    </location>
</feature>
<feature type="transmembrane region" description="Helical" evidence="1">
    <location>
        <begin position="318"/>
        <end position="340"/>
    </location>
</feature>
<accession>A0A399D3S0</accession>
<dbReference type="EMBL" id="QWET01000003">
    <property type="protein sequence ID" value="RIH66289.1"/>
    <property type="molecule type" value="Genomic_DNA"/>
</dbReference>
<dbReference type="Proteomes" id="UP000266441">
    <property type="component" value="Unassembled WGS sequence"/>
</dbReference>
<evidence type="ECO:0000313" key="2">
    <source>
        <dbReference type="EMBL" id="RIH66289.1"/>
    </source>
</evidence>